<feature type="chain" id="PRO_5026870022" evidence="1">
    <location>
        <begin position="23"/>
        <end position="115"/>
    </location>
</feature>
<protein>
    <submittedName>
        <fullName evidence="2">Uncharacterized protein</fullName>
    </submittedName>
</protein>
<dbReference type="Proteomes" id="UP000468443">
    <property type="component" value="Unassembled WGS sequence"/>
</dbReference>
<evidence type="ECO:0000313" key="3">
    <source>
        <dbReference type="Proteomes" id="UP000468443"/>
    </source>
</evidence>
<reference evidence="2 3" key="1">
    <citation type="submission" date="2020-01" db="EMBL/GenBank/DDBJ databases">
        <title>Muriicola jejuensis KCTC 22299.</title>
        <authorList>
            <person name="Wang G."/>
        </authorList>
    </citation>
    <scope>NUCLEOTIDE SEQUENCE [LARGE SCALE GENOMIC DNA]</scope>
    <source>
        <strain evidence="2 3">KCTC 22299</strain>
    </source>
</reference>
<keyword evidence="1" id="KW-0732">Signal</keyword>
<accession>A0A6P0UIM2</accession>
<sequence>MKKLRIILIIAALFGTLSAANAQRVVKVYPRHGTVVTTIHNPRLVIHKGIRYHLAAGVWYKARGRNYIVCAAPRGIVINTLPKGHRVVYVKGRRYYAYKGVHYQRFGRTYKVVYV</sequence>
<evidence type="ECO:0000256" key="1">
    <source>
        <dbReference type="SAM" id="SignalP"/>
    </source>
</evidence>
<keyword evidence="3" id="KW-1185">Reference proteome</keyword>
<dbReference type="InterPro" id="IPR045398">
    <property type="entry name" value="DUF6515"/>
</dbReference>
<dbReference type="RefSeq" id="WP_163693353.1">
    <property type="nucleotide sequence ID" value="NZ_FXTW01000002.1"/>
</dbReference>
<proteinExistence type="predicted"/>
<feature type="signal peptide" evidence="1">
    <location>
        <begin position="1"/>
        <end position="22"/>
    </location>
</feature>
<gene>
    <name evidence="2" type="ORF">GWK09_10530</name>
</gene>
<dbReference type="Pfam" id="PF20125">
    <property type="entry name" value="DUF6515"/>
    <property type="match status" value="1"/>
</dbReference>
<evidence type="ECO:0000313" key="2">
    <source>
        <dbReference type="EMBL" id="NER10953.1"/>
    </source>
</evidence>
<organism evidence="2 3">
    <name type="scientific">Muriicola jejuensis</name>
    <dbReference type="NCBI Taxonomy" id="504488"/>
    <lineage>
        <taxon>Bacteria</taxon>
        <taxon>Pseudomonadati</taxon>
        <taxon>Bacteroidota</taxon>
        <taxon>Flavobacteriia</taxon>
        <taxon>Flavobacteriales</taxon>
        <taxon>Flavobacteriaceae</taxon>
        <taxon>Muriicola</taxon>
    </lineage>
</organism>
<dbReference type="EMBL" id="JAABOP010000002">
    <property type="protein sequence ID" value="NER10953.1"/>
    <property type="molecule type" value="Genomic_DNA"/>
</dbReference>
<comment type="caution">
    <text evidence="2">The sequence shown here is derived from an EMBL/GenBank/DDBJ whole genome shotgun (WGS) entry which is preliminary data.</text>
</comment>
<name>A0A6P0UIM2_9FLAO</name>
<dbReference type="AlphaFoldDB" id="A0A6P0UIM2"/>